<dbReference type="GO" id="GO:0043130">
    <property type="term" value="F:ubiquitin binding"/>
    <property type="evidence" value="ECO:0007669"/>
    <property type="project" value="InterPro"/>
</dbReference>
<dbReference type="SUPFAM" id="SSF50998">
    <property type="entry name" value="Quinoprotein alcohol dehydrogenase-like"/>
    <property type="match status" value="1"/>
</dbReference>
<feature type="domain" description="SLA1 homology" evidence="2">
    <location>
        <begin position="45"/>
        <end position="103"/>
    </location>
</feature>
<feature type="chain" id="PRO_5022830912" description="SLA1 homology domain-containing protein" evidence="1">
    <location>
        <begin position="38"/>
        <end position="541"/>
    </location>
</feature>
<dbReference type="InterPro" id="IPR007131">
    <property type="entry name" value="SHD1"/>
</dbReference>
<evidence type="ECO:0000313" key="3">
    <source>
        <dbReference type="EMBL" id="TWU21503.1"/>
    </source>
</evidence>
<evidence type="ECO:0000259" key="2">
    <source>
        <dbReference type="Pfam" id="PF03983"/>
    </source>
</evidence>
<gene>
    <name evidence="3" type="ORF">Pla52o_36900</name>
</gene>
<dbReference type="Pfam" id="PF03983">
    <property type="entry name" value="SHD1"/>
    <property type="match status" value="1"/>
</dbReference>
<accession>A0A5C6C9V6</accession>
<proteinExistence type="predicted"/>
<protein>
    <recommendedName>
        <fullName evidence="2">SLA1 homology domain-containing protein</fullName>
    </recommendedName>
</protein>
<dbReference type="InterPro" id="IPR011047">
    <property type="entry name" value="Quinoprotein_ADH-like_sf"/>
</dbReference>
<dbReference type="GO" id="GO:0042802">
    <property type="term" value="F:identical protein binding"/>
    <property type="evidence" value="ECO:0007669"/>
    <property type="project" value="InterPro"/>
</dbReference>
<comment type="caution">
    <text evidence="3">The sequence shown here is derived from an EMBL/GenBank/DDBJ whole genome shotgun (WGS) entry which is preliminary data.</text>
</comment>
<dbReference type="EMBL" id="SJPT01000006">
    <property type="protein sequence ID" value="TWU21503.1"/>
    <property type="molecule type" value="Genomic_DNA"/>
</dbReference>
<dbReference type="Proteomes" id="UP000316304">
    <property type="component" value="Unassembled WGS sequence"/>
</dbReference>
<dbReference type="RefSeq" id="WP_146595835.1">
    <property type="nucleotide sequence ID" value="NZ_SJPT01000006.1"/>
</dbReference>
<dbReference type="GO" id="GO:0030674">
    <property type="term" value="F:protein-macromolecule adaptor activity"/>
    <property type="evidence" value="ECO:0007669"/>
    <property type="project" value="InterPro"/>
</dbReference>
<organism evidence="3 4">
    <name type="scientific">Novipirellula galeiformis</name>
    <dbReference type="NCBI Taxonomy" id="2528004"/>
    <lineage>
        <taxon>Bacteria</taxon>
        <taxon>Pseudomonadati</taxon>
        <taxon>Planctomycetota</taxon>
        <taxon>Planctomycetia</taxon>
        <taxon>Pirellulales</taxon>
        <taxon>Pirellulaceae</taxon>
        <taxon>Novipirellula</taxon>
    </lineage>
</organism>
<dbReference type="Gene3D" id="2.130.10.10">
    <property type="entry name" value="YVTN repeat-like/Quinoprotein amine dehydrogenase"/>
    <property type="match status" value="1"/>
</dbReference>
<keyword evidence="4" id="KW-1185">Reference proteome</keyword>
<dbReference type="Gene3D" id="2.30.30.700">
    <property type="entry name" value="SLA1 homology domain 1"/>
    <property type="match status" value="1"/>
</dbReference>
<feature type="signal peptide" evidence="1">
    <location>
        <begin position="1"/>
        <end position="37"/>
    </location>
</feature>
<keyword evidence="1" id="KW-0732">Signal</keyword>
<evidence type="ECO:0000313" key="4">
    <source>
        <dbReference type="Proteomes" id="UP000316304"/>
    </source>
</evidence>
<reference evidence="3 4" key="1">
    <citation type="submission" date="2019-02" db="EMBL/GenBank/DDBJ databases">
        <title>Deep-cultivation of Planctomycetes and their phenomic and genomic characterization uncovers novel biology.</title>
        <authorList>
            <person name="Wiegand S."/>
            <person name="Jogler M."/>
            <person name="Boedeker C."/>
            <person name="Pinto D."/>
            <person name="Vollmers J."/>
            <person name="Rivas-Marin E."/>
            <person name="Kohn T."/>
            <person name="Peeters S.H."/>
            <person name="Heuer A."/>
            <person name="Rast P."/>
            <person name="Oberbeckmann S."/>
            <person name="Bunk B."/>
            <person name="Jeske O."/>
            <person name="Meyerdierks A."/>
            <person name="Storesund J.E."/>
            <person name="Kallscheuer N."/>
            <person name="Luecker S."/>
            <person name="Lage O.M."/>
            <person name="Pohl T."/>
            <person name="Merkel B.J."/>
            <person name="Hornburger P."/>
            <person name="Mueller R.-W."/>
            <person name="Bruemmer F."/>
            <person name="Labrenz M."/>
            <person name="Spormann A.M."/>
            <person name="Op Den Camp H."/>
            <person name="Overmann J."/>
            <person name="Amann R."/>
            <person name="Jetten M.S.M."/>
            <person name="Mascher T."/>
            <person name="Medema M.H."/>
            <person name="Devos D.P."/>
            <person name="Kaster A.-K."/>
            <person name="Ovreas L."/>
            <person name="Rohde M."/>
            <person name="Galperin M.Y."/>
            <person name="Jogler C."/>
        </authorList>
    </citation>
    <scope>NUCLEOTIDE SEQUENCE [LARGE SCALE GENOMIC DNA]</scope>
    <source>
        <strain evidence="3 4">Pla52o</strain>
    </source>
</reference>
<sequence length="541" mass="58062" precursor="true">MTPTLLEPCSAKTRALCNVLRGSLGLAIFLASTVVAATSPVQASEPVRIWVDETGLHSIEASLQSITDGVALLKRANGTKVNISVAQLSQVDRDYIESWTDHSALRENHLRWTPPVLPELVAQPVLELPPASSLLDEGQPLAPLSGPAPTKNQSFPSSLLPDPQAFAIALPFGKQTLGKIHSYDSCSPPLAIATPTQTFLAVSISTGLSSTPSPNANRIVRFDPATGNVSTVLQSNQPITILDHHQASGRTLVLNGHRVMGQGGELAIAKGWDDDTLTIQYSRALPNIGSANAGSSAHTRQLHWARWVDGEHVVASINGEIAVWNLLSGQCLHRVCNVQPKVTPAISAGRRYIAVPTSVGVELYQTSDGSSLGTIPIESGRSAQVSFSPRGDSLAIITTSRLRVWELSSATLRGEAKSQRSLGKGAPVWIDTDLVLSSTGVLLSIYRGVPVWRYDLLGSTINAYGVASPNKGIGLLSRRPHGEIGFIEIPHETARQSFAWVDEQLMTNTTARWDLPGKSVLGEDGWADRELRFAQREDANR</sequence>
<dbReference type="InterPro" id="IPR015943">
    <property type="entry name" value="WD40/YVTN_repeat-like_dom_sf"/>
</dbReference>
<dbReference type="GO" id="GO:0008092">
    <property type="term" value="F:cytoskeletal protein binding"/>
    <property type="evidence" value="ECO:0007669"/>
    <property type="project" value="InterPro"/>
</dbReference>
<dbReference type="OrthoDB" id="291762at2"/>
<evidence type="ECO:0000256" key="1">
    <source>
        <dbReference type="SAM" id="SignalP"/>
    </source>
</evidence>
<dbReference type="AlphaFoldDB" id="A0A5C6C9V6"/>
<name>A0A5C6C9V6_9BACT</name>